<sequence length="176" mass="19919">MLPHKYKISFYKGTVVTRINPFDNNVDGFIFEHFNWLLDGTRHYHEHEAVDVIRSTVAVGDVVHVQSTAGRKIRRIVVIEDAKKVDVVESKASSSSGKSEVTFYCEEHSTVYVASSQSQRDLPRNTSLDRVEVLEHQSDAKVFTMTMEILLEPTSNKLLVDSYKMEVPGSSLLKDS</sequence>
<evidence type="ECO:0000313" key="1">
    <source>
        <dbReference type="EMBL" id="GEU51844.1"/>
    </source>
</evidence>
<gene>
    <name evidence="1" type="ORF">Tci_023822</name>
</gene>
<dbReference type="AlphaFoldDB" id="A0A6L2KVC0"/>
<proteinExistence type="predicted"/>
<reference evidence="1" key="1">
    <citation type="journal article" date="2019" name="Sci. Rep.">
        <title>Draft genome of Tanacetum cinerariifolium, the natural source of mosquito coil.</title>
        <authorList>
            <person name="Yamashiro T."/>
            <person name="Shiraishi A."/>
            <person name="Satake H."/>
            <person name="Nakayama K."/>
        </authorList>
    </citation>
    <scope>NUCLEOTIDE SEQUENCE</scope>
</reference>
<dbReference type="EMBL" id="BKCJ010002927">
    <property type="protein sequence ID" value="GEU51844.1"/>
    <property type="molecule type" value="Genomic_DNA"/>
</dbReference>
<organism evidence="1">
    <name type="scientific">Tanacetum cinerariifolium</name>
    <name type="common">Dalmatian daisy</name>
    <name type="synonym">Chrysanthemum cinerariifolium</name>
    <dbReference type="NCBI Taxonomy" id="118510"/>
    <lineage>
        <taxon>Eukaryota</taxon>
        <taxon>Viridiplantae</taxon>
        <taxon>Streptophyta</taxon>
        <taxon>Embryophyta</taxon>
        <taxon>Tracheophyta</taxon>
        <taxon>Spermatophyta</taxon>
        <taxon>Magnoliopsida</taxon>
        <taxon>eudicotyledons</taxon>
        <taxon>Gunneridae</taxon>
        <taxon>Pentapetalae</taxon>
        <taxon>asterids</taxon>
        <taxon>campanulids</taxon>
        <taxon>Asterales</taxon>
        <taxon>Asteraceae</taxon>
        <taxon>Asteroideae</taxon>
        <taxon>Anthemideae</taxon>
        <taxon>Anthemidinae</taxon>
        <taxon>Tanacetum</taxon>
    </lineage>
</organism>
<protein>
    <submittedName>
        <fullName evidence="1">Uncharacterized protein</fullName>
    </submittedName>
</protein>
<accession>A0A6L2KVC0</accession>
<comment type="caution">
    <text evidence="1">The sequence shown here is derived from an EMBL/GenBank/DDBJ whole genome shotgun (WGS) entry which is preliminary data.</text>
</comment>
<name>A0A6L2KVC0_TANCI</name>